<dbReference type="KEGG" id="tet:TTHERM_00827170"/>
<feature type="coiled-coil region" evidence="1">
    <location>
        <begin position="5"/>
        <end position="60"/>
    </location>
</feature>
<dbReference type="EMBL" id="GG662692">
    <property type="protein sequence ID" value="EAR83700.2"/>
    <property type="molecule type" value="Genomic_DNA"/>
</dbReference>
<feature type="coiled-coil region" evidence="1">
    <location>
        <begin position="481"/>
        <end position="534"/>
    </location>
</feature>
<dbReference type="AlphaFoldDB" id="Q22EF2"/>
<feature type="compositionally biased region" description="Polar residues" evidence="2">
    <location>
        <begin position="1138"/>
        <end position="1155"/>
    </location>
</feature>
<feature type="compositionally biased region" description="Polar residues" evidence="2">
    <location>
        <begin position="581"/>
        <end position="606"/>
    </location>
</feature>
<keyword evidence="1" id="KW-0175">Coiled coil</keyword>
<feature type="region of interest" description="Disordered" evidence="2">
    <location>
        <begin position="1138"/>
        <end position="1183"/>
    </location>
</feature>
<dbReference type="HOGENOM" id="CLU_280136_0_0_1"/>
<dbReference type="GeneID" id="7827702"/>
<feature type="compositionally biased region" description="Low complexity" evidence="2">
    <location>
        <begin position="607"/>
        <end position="619"/>
    </location>
</feature>
<name>Q22EF2_TETTS</name>
<protein>
    <submittedName>
        <fullName evidence="3">Uncharacterized protein</fullName>
    </submittedName>
</protein>
<dbReference type="InParanoid" id="Q22EF2"/>
<feature type="compositionally biased region" description="Low complexity" evidence="2">
    <location>
        <begin position="563"/>
        <end position="580"/>
    </location>
</feature>
<organism evidence="3 4">
    <name type="scientific">Tetrahymena thermophila (strain SB210)</name>
    <dbReference type="NCBI Taxonomy" id="312017"/>
    <lineage>
        <taxon>Eukaryota</taxon>
        <taxon>Sar</taxon>
        <taxon>Alveolata</taxon>
        <taxon>Ciliophora</taxon>
        <taxon>Intramacronucleata</taxon>
        <taxon>Oligohymenophorea</taxon>
        <taxon>Hymenostomatida</taxon>
        <taxon>Tetrahymenina</taxon>
        <taxon>Tetrahymenidae</taxon>
        <taxon>Tetrahymena</taxon>
    </lineage>
</organism>
<dbReference type="RefSeq" id="XP_001031363.2">
    <property type="nucleotide sequence ID" value="XM_001031363.3"/>
</dbReference>
<keyword evidence="4" id="KW-1185">Reference proteome</keyword>
<evidence type="ECO:0000256" key="1">
    <source>
        <dbReference type="SAM" id="Coils"/>
    </source>
</evidence>
<accession>Q22EF2</accession>
<feature type="region of interest" description="Disordered" evidence="2">
    <location>
        <begin position="563"/>
        <end position="627"/>
    </location>
</feature>
<evidence type="ECO:0000313" key="3">
    <source>
        <dbReference type="EMBL" id="EAR83700.2"/>
    </source>
</evidence>
<sequence>MENEIHALKEQLSQQQIQIKEFQTSLKKKEETLVNLTKQNERISQNQEKLQRQLDMFEELTTDQKGKKIQYSVKANLKNEIMQNLVEEICFQQSIAKLEQKMQEMNFNINQRISQIQTDLCNVEVFCNKNMAKVQETVEVVNDFEKNKNISKDFLQKYDSLMNLLQKNELIQGEVKNRCELLETQMVRKVDINDVGKLTEQIKDGFVSNKLFTTQLENVKQQLYNEIKRKTDQSQFDQHVYQIEAKLEYIKNTLRSQPKNQQPSTVVKVVQNSKQKVEKEEEQERVPQIVKQEIQMQQIIKEVPVINTEIVNGLEKKIEQLQVAMNKHAEDFSTQIIDYQSQIMNIKSNFDTKFKISQGLVQSAQTSASEAVKRGREVEQYVLDNMLTKDYISQFQKKINDKIDNFDKGYQETIEKLTQISNRATDSLGDLAIRLRLIPTREELIERLEFVQAVSTDNIQIKMDIQKILDLLKEHDEFFLLKANKIDLKRLEDEIEVIKKKEPDFIVMQCEKDVTQIKDEVKEFQKEIIDFRAEIIKMLNFSIFEEGELETYQEKQKQKVSYNNFSSNNRNSYSPNLSNNQTQKQINPQPLRTQLQAQQNRKTSIINQQQKNSKNNSKQSSERESALQLEEQETGRYIFPWVDQIRNGIFDTYSVYDVLYTKANHSQVQELFDKKANKMVVGKLMDIVNNMKKQLVYLVVGQNQLIKTISNTSEQAGQSQGTKEENRHKREIELQSLLRQNTKLLVWISSQDLGQDQQFVKKLKEKNAITVDFNMMEQMVEEVFSRYQQLHKLYVKQPNIKYTQEEIKLLDNFVRDIIPNRQLQFDDIYREDNQLEVEQIEFDQNDFVAETMQSQHIKSNKIFKEKYGMVLGTSQQQSQLLNENQNYGMTEPNQVLQKQLSKQISIIPTNNSDFTKSQQLEGSSFTFKNNKSKLRIDASDKKDKTNKSIHITQHTNQQEDEDNLFLQSIQKDTQLLKDSLNTLITKDGYTKIFISPEEAEQIKKDSKYLKSSSTFISKKASTVSTTRALKKTACTNQFATNDSQESIQYLDLLASQNQKVQEQRLLNNNVITQNIKKRDAYKKQKQKQNVSKLNQTQVTQGQYMLNNSNSDLNQTYSQNLTQQSIDLSTSISRRNKNQASFSLSNKKQFSHSENISPREDLFSKTNYKQKHKNSETSYDITDF</sequence>
<gene>
    <name evidence="3" type="ORF">TTHERM_00827170</name>
</gene>
<dbReference type="Proteomes" id="UP000009168">
    <property type="component" value="Unassembled WGS sequence"/>
</dbReference>
<evidence type="ECO:0000313" key="4">
    <source>
        <dbReference type="Proteomes" id="UP000009168"/>
    </source>
</evidence>
<proteinExistence type="predicted"/>
<evidence type="ECO:0000256" key="2">
    <source>
        <dbReference type="SAM" id="MobiDB-lite"/>
    </source>
</evidence>
<reference evidence="4" key="1">
    <citation type="journal article" date="2006" name="PLoS Biol.">
        <title>Macronuclear genome sequence of the ciliate Tetrahymena thermophila, a model eukaryote.</title>
        <authorList>
            <person name="Eisen J.A."/>
            <person name="Coyne R.S."/>
            <person name="Wu M."/>
            <person name="Wu D."/>
            <person name="Thiagarajan M."/>
            <person name="Wortman J.R."/>
            <person name="Badger J.H."/>
            <person name="Ren Q."/>
            <person name="Amedeo P."/>
            <person name="Jones K.M."/>
            <person name="Tallon L.J."/>
            <person name="Delcher A.L."/>
            <person name="Salzberg S.L."/>
            <person name="Silva J.C."/>
            <person name="Haas B.J."/>
            <person name="Majoros W.H."/>
            <person name="Farzad M."/>
            <person name="Carlton J.M."/>
            <person name="Smith R.K. Jr."/>
            <person name="Garg J."/>
            <person name="Pearlman R.E."/>
            <person name="Karrer K.M."/>
            <person name="Sun L."/>
            <person name="Manning G."/>
            <person name="Elde N.C."/>
            <person name="Turkewitz A.P."/>
            <person name="Asai D.J."/>
            <person name="Wilkes D.E."/>
            <person name="Wang Y."/>
            <person name="Cai H."/>
            <person name="Collins K."/>
            <person name="Stewart B.A."/>
            <person name="Lee S.R."/>
            <person name="Wilamowska K."/>
            <person name="Weinberg Z."/>
            <person name="Ruzzo W.L."/>
            <person name="Wloga D."/>
            <person name="Gaertig J."/>
            <person name="Frankel J."/>
            <person name="Tsao C.-C."/>
            <person name="Gorovsky M.A."/>
            <person name="Keeling P.J."/>
            <person name="Waller R.F."/>
            <person name="Patron N.J."/>
            <person name="Cherry J.M."/>
            <person name="Stover N.A."/>
            <person name="Krieger C.J."/>
            <person name="del Toro C."/>
            <person name="Ryder H.F."/>
            <person name="Williamson S.C."/>
            <person name="Barbeau R.A."/>
            <person name="Hamilton E.P."/>
            <person name="Orias E."/>
        </authorList>
    </citation>
    <scope>NUCLEOTIDE SEQUENCE [LARGE SCALE GENOMIC DNA]</scope>
    <source>
        <strain evidence="4">SB210</strain>
    </source>
</reference>